<organism evidence="7 8">
    <name type="scientific">Bergeriella denitrificans</name>
    <name type="common">Neisseria denitrificans</name>
    <dbReference type="NCBI Taxonomy" id="494"/>
    <lineage>
        <taxon>Bacteria</taxon>
        <taxon>Pseudomonadati</taxon>
        <taxon>Pseudomonadota</taxon>
        <taxon>Betaproteobacteria</taxon>
        <taxon>Neisseriales</taxon>
        <taxon>Neisseriaceae</taxon>
        <taxon>Bergeriella</taxon>
    </lineage>
</organism>
<feature type="domain" description="Nitroreductase" evidence="6">
    <location>
        <begin position="9"/>
        <end position="163"/>
    </location>
</feature>
<dbReference type="InterPro" id="IPR029479">
    <property type="entry name" value="Nitroreductase"/>
</dbReference>
<protein>
    <submittedName>
        <fullName evidence="7">FMN reductase (NADPH)</fullName>
        <ecNumber evidence="7">1.5.1.38</ecNumber>
    </submittedName>
</protein>
<keyword evidence="8" id="KW-1185">Reference proteome</keyword>
<accession>A0A378UHM9</accession>
<sequence>MNETIQTLLQHRSIRKFKPQPLDKATIDLLVEVAQRASTSSYMQACTIISVTDEAIKHELAVLGMQEYVRDNGHLFIFVADTARNSAIAAAQGIDPVYQSSADRFLAGVYDCSIAAQNMVAAAESMGLGAVYLGTILNDAAKVIELLGLPPRTFPVFGLALGYPEFQPRLKPRLPAQIVHMENRYTPVTEPEQQAALAAYDAEMAEYYSKRGSGSREETFSHMAGKYTHTQQAKRTQLGKLIRQQGFFTELDKDA</sequence>
<dbReference type="CDD" id="cd02146">
    <property type="entry name" value="NfsA-like"/>
    <property type="match status" value="1"/>
</dbReference>
<dbReference type="Gene3D" id="3.40.109.10">
    <property type="entry name" value="NADH Oxidase"/>
    <property type="match status" value="1"/>
</dbReference>
<dbReference type="InterPro" id="IPR000415">
    <property type="entry name" value="Nitroreductase-like"/>
</dbReference>
<keyword evidence="4 5" id="KW-0560">Oxidoreductase</keyword>
<name>A0A378UHM9_BERDE</name>
<dbReference type="PIRSF" id="PIRSF005426">
    <property type="entry name" value="Frp"/>
    <property type="match status" value="1"/>
</dbReference>
<evidence type="ECO:0000256" key="2">
    <source>
        <dbReference type="ARBA" id="ARBA00022630"/>
    </source>
</evidence>
<keyword evidence="3 5" id="KW-0288">FMN</keyword>
<dbReference type="InterPro" id="IPR016446">
    <property type="entry name" value="Flavin_OxRdtase_Frp"/>
</dbReference>
<proteinExistence type="inferred from homology"/>
<dbReference type="Proteomes" id="UP000254651">
    <property type="component" value="Unassembled WGS sequence"/>
</dbReference>
<comment type="similarity">
    <text evidence="1 5">Belongs to the flavin oxidoreductase frp family.</text>
</comment>
<dbReference type="Pfam" id="PF00881">
    <property type="entry name" value="Nitroreductase"/>
    <property type="match status" value="1"/>
</dbReference>
<dbReference type="AlphaFoldDB" id="A0A378UHM9"/>
<keyword evidence="2 5" id="KW-0285">Flavoprotein</keyword>
<keyword evidence="5" id="KW-0521">NADP</keyword>
<evidence type="ECO:0000313" key="7">
    <source>
        <dbReference type="EMBL" id="STZ76817.1"/>
    </source>
</evidence>
<evidence type="ECO:0000256" key="4">
    <source>
        <dbReference type="ARBA" id="ARBA00023002"/>
    </source>
</evidence>
<dbReference type="EMBL" id="UGQS01000002">
    <property type="protein sequence ID" value="STZ76817.1"/>
    <property type="molecule type" value="Genomic_DNA"/>
</dbReference>
<dbReference type="PANTHER" id="PTHR43425">
    <property type="entry name" value="OXYGEN-INSENSITIVE NADPH NITROREDUCTASE"/>
    <property type="match status" value="1"/>
</dbReference>
<dbReference type="RefSeq" id="WP_066077764.1">
    <property type="nucleotide sequence ID" value="NZ_CP181246.1"/>
</dbReference>
<reference evidence="7 8" key="1">
    <citation type="submission" date="2018-06" db="EMBL/GenBank/DDBJ databases">
        <authorList>
            <consortium name="Pathogen Informatics"/>
            <person name="Doyle S."/>
        </authorList>
    </citation>
    <scope>NUCLEOTIDE SEQUENCE [LARGE SCALE GENOMIC DNA]</scope>
    <source>
        <strain evidence="7 8">NCTC10295</strain>
    </source>
</reference>
<evidence type="ECO:0000256" key="3">
    <source>
        <dbReference type="ARBA" id="ARBA00022643"/>
    </source>
</evidence>
<dbReference type="EC" id="1.5.1.38" evidence="7"/>
<evidence type="ECO:0000313" key="8">
    <source>
        <dbReference type="Proteomes" id="UP000254651"/>
    </source>
</evidence>
<evidence type="ECO:0000256" key="5">
    <source>
        <dbReference type="PIRNR" id="PIRNR005426"/>
    </source>
</evidence>
<dbReference type="GO" id="GO:0052873">
    <property type="term" value="F:FMN reductase (NADPH) activity"/>
    <property type="evidence" value="ECO:0007669"/>
    <property type="project" value="UniProtKB-EC"/>
</dbReference>
<dbReference type="SUPFAM" id="SSF55469">
    <property type="entry name" value="FMN-dependent nitroreductase-like"/>
    <property type="match status" value="1"/>
</dbReference>
<dbReference type="PANTHER" id="PTHR43425:SF3">
    <property type="entry name" value="NADPH-DEPENDENT OXIDOREDUCTASE"/>
    <property type="match status" value="1"/>
</dbReference>
<evidence type="ECO:0000256" key="1">
    <source>
        <dbReference type="ARBA" id="ARBA00008366"/>
    </source>
</evidence>
<evidence type="ECO:0000259" key="6">
    <source>
        <dbReference type="Pfam" id="PF00881"/>
    </source>
</evidence>
<gene>
    <name evidence="7" type="primary">nfrA1</name>
    <name evidence="7" type="ORF">NCTC10295_01601</name>
</gene>